<evidence type="ECO:0000259" key="1">
    <source>
        <dbReference type="Pfam" id="PF18735"/>
    </source>
</evidence>
<comment type="caution">
    <text evidence="2">The sequence shown here is derived from an EMBL/GenBank/DDBJ whole genome shotgun (WGS) entry which is preliminary data.</text>
</comment>
<accession>A0AAX2M4K9</accession>
<dbReference type="Proteomes" id="UP000254029">
    <property type="component" value="Unassembled WGS sequence"/>
</dbReference>
<dbReference type="InterPro" id="IPR041519">
    <property type="entry name" value="HEPN_RiboL-PSP"/>
</dbReference>
<feature type="domain" description="RiboL-PSP-HEPN" evidence="1">
    <location>
        <begin position="13"/>
        <end position="202"/>
    </location>
</feature>
<gene>
    <name evidence="2" type="ORF">NCTC8684_00400</name>
</gene>
<sequence length="215" mass="24731">MPKREVQTNFRRNITRVRSLLEMYDAYRDAIGVGRAPTYLSDLLRACVVMLHASFEDVCRSIAAEKLPHANAEILNGIPFSKGIGKQKISLGDLVPHREKRVSDLIQESVSQYLENFSVNNPPEIDEFLRKIGIADVENFRRTCPKFTDLCRAIKRRHHIVHQADKNPEAGAGHHAAQPINRETLDRWTEAIDEFCRALIEKVWPTRRGRPKRQQ</sequence>
<proteinExistence type="predicted"/>
<dbReference type="Pfam" id="PF18735">
    <property type="entry name" value="HEPN_RiboL-PSP"/>
    <property type="match status" value="1"/>
</dbReference>
<dbReference type="RefSeq" id="WP_147296916.1">
    <property type="nucleotide sequence ID" value="NZ_JBHMEH010000128.1"/>
</dbReference>
<evidence type="ECO:0000313" key="2">
    <source>
        <dbReference type="EMBL" id="SUX31362.1"/>
    </source>
</evidence>
<evidence type="ECO:0000313" key="3">
    <source>
        <dbReference type="Proteomes" id="UP000254029"/>
    </source>
</evidence>
<protein>
    <recommendedName>
        <fullName evidence="1">RiboL-PSP-HEPN domain-containing protein</fullName>
    </recommendedName>
</protein>
<dbReference type="EMBL" id="UIGR01000001">
    <property type="protein sequence ID" value="SUX31362.1"/>
    <property type="molecule type" value="Genomic_DNA"/>
</dbReference>
<organism evidence="2 3">
    <name type="scientific">Chromobacterium violaceum</name>
    <dbReference type="NCBI Taxonomy" id="536"/>
    <lineage>
        <taxon>Bacteria</taxon>
        <taxon>Pseudomonadati</taxon>
        <taxon>Pseudomonadota</taxon>
        <taxon>Betaproteobacteria</taxon>
        <taxon>Neisseriales</taxon>
        <taxon>Chromobacteriaceae</taxon>
        <taxon>Chromobacterium</taxon>
    </lineage>
</organism>
<reference evidence="2 3" key="1">
    <citation type="submission" date="2018-06" db="EMBL/GenBank/DDBJ databases">
        <authorList>
            <consortium name="Pathogen Informatics"/>
            <person name="Doyle S."/>
        </authorList>
    </citation>
    <scope>NUCLEOTIDE SEQUENCE [LARGE SCALE GENOMIC DNA]</scope>
    <source>
        <strain evidence="2 3">NCTC8684</strain>
    </source>
</reference>
<dbReference type="AlphaFoldDB" id="A0AAX2M4K9"/>
<name>A0AAX2M4K9_CHRVL</name>